<evidence type="ECO:0000256" key="1">
    <source>
        <dbReference type="SAM" id="MobiDB-lite"/>
    </source>
</evidence>
<sequence length="165" mass="17790">MMRTIEFLERLGGARPNTDDAEALPDNPPSYEEAIKSEAPPPPYYMVVPETYVPSTSINPSHTKVQTLKTSAASTNGIMDMSGVTRATEGITSPFLHQITNSEEFCTLPTAPSLSQGPYTSAVLTPPLHQGPVDVMREPILREVSRVLAPTHLPSPTTHAPPGFP</sequence>
<reference evidence="2" key="1">
    <citation type="submission" date="2023-10" db="EMBL/GenBank/DDBJ databases">
        <title>Genome assemblies of two species of porcelain crab, Petrolisthes cinctipes and Petrolisthes manimaculis (Anomura: Porcellanidae).</title>
        <authorList>
            <person name="Angst P."/>
        </authorList>
    </citation>
    <scope>NUCLEOTIDE SEQUENCE</scope>
    <source>
        <strain evidence="2">PB745_01</strain>
        <tissue evidence="2">Gill</tissue>
    </source>
</reference>
<dbReference type="EMBL" id="JAWQEG010003723">
    <property type="protein sequence ID" value="KAK3864765.1"/>
    <property type="molecule type" value="Genomic_DNA"/>
</dbReference>
<proteinExistence type="predicted"/>
<keyword evidence="3" id="KW-1185">Reference proteome</keyword>
<accession>A0AAE1EZT6</accession>
<organism evidence="2 3">
    <name type="scientific">Petrolisthes cinctipes</name>
    <name type="common">Flat porcelain crab</name>
    <dbReference type="NCBI Taxonomy" id="88211"/>
    <lineage>
        <taxon>Eukaryota</taxon>
        <taxon>Metazoa</taxon>
        <taxon>Ecdysozoa</taxon>
        <taxon>Arthropoda</taxon>
        <taxon>Crustacea</taxon>
        <taxon>Multicrustacea</taxon>
        <taxon>Malacostraca</taxon>
        <taxon>Eumalacostraca</taxon>
        <taxon>Eucarida</taxon>
        <taxon>Decapoda</taxon>
        <taxon>Pleocyemata</taxon>
        <taxon>Anomura</taxon>
        <taxon>Galatheoidea</taxon>
        <taxon>Porcellanidae</taxon>
        <taxon>Petrolisthes</taxon>
    </lineage>
</organism>
<name>A0AAE1EZT6_PETCI</name>
<dbReference type="Proteomes" id="UP001286313">
    <property type="component" value="Unassembled WGS sequence"/>
</dbReference>
<protein>
    <submittedName>
        <fullName evidence="2">Uncharacterized protein</fullName>
    </submittedName>
</protein>
<feature type="region of interest" description="Disordered" evidence="1">
    <location>
        <begin position="10"/>
        <end position="38"/>
    </location>
</feature>
<gene>
    <name evidence="2" type="ORF">Pcinc_029565</name>
</gene>
<comment type="caution">
    <text evidence="2">The sequence shown here is derived from an EMBL/GenBank/DDBJ whole genome shotgun (WGS) entry which is preliminary data.</text>
</comment>
<evidence type="ECO:0000313" key="2">
    <source>
        <dbReference type="EMBL" id="KAK3864765.1"/>
    </source>
</evidence>
<evidence type="ECO:0000313" key="3">
    <source>
        <dbReference type="Proteomes" id="UP001286313"/>
    </source>
</evidence>
<dbReference type="AlphaFoldDB" id="A0AAE1EZT6"/>